<name>X6NUU0_RETFI</name>
<dbReference type="AlphaFoldDB" id="X6NUU0"/>
<feature type="non-terminal residue" evidence="3">
    <location>
        <position position="1"/>
    </location>
</feature>
<keyword evidence="4" id="KW-1185">Reference proteome</keyword>
<gene>
    <name evidence="3" type="ORF">RFI_07452</name>
</gene>
<organism evidence="3 4">
    <name type="scientific">Reticulomyxa filosa</name>
    <dbReference type="NCBI Taxonomy" id="46433"/>
    <lineage>
        <taxon>Eukaryota</taxon>
        <taxon>Sar</taxon>
        <taxon>Rhizaria</taxon>
        <taxon>Retaria</taxon>
        <taxon>Foraminifera</taxon>
        <taxon>Monothalamids</taxon>
        <taxon>Reticulomyxidae</taxon>
        <taxon>Reticulomyxa</taxon>
    </lineage>
</organism>
<evidence type="ECO:0000313" key="3">
    <source>
        <dbReference type="EMBL" id="ETO29668.1"/>
    </source>
</evidence>
<dbReference type="EMBL" id="ASPP01005914">
    <property type="protein sequence ID" value="ETO29668.1"/>
    <property type="molecule type" value="Genomic_DNA"/>
</dbReference>
<accession>X6NUU0</accession>
<reference evidence="3 4" key="1">
    <citation type="journal article" date="2013" name="Curr. Biol.">
        <title>The Genome of the Foraminiferan Reticulomyxa filosa.</title>
        <authorList>
            <person name="Glockner G."/>
            <person name="Hulsmann N."/>
            <person name="Schleicher M."/>
            <person name="Noegel A.A."/>
            <person name="Eichinger L."/>
            <person name="Gallinger C."/>
            <person name="Pawlowski J."/>
            <person name="Sierra R."/>
            <person name="Euteneuer U."/>
            <person name="Pillet L."/>
            <person name="Moustafa A."/>
            <person name="Platzer M."/>
            <person name="Groth M."/>
            <person name="Szafranski K."/>
            <person name="Schliwa M."/>
        </authorList>
    </citation>
    <scope>NUCLEOTIDE SEQUENCE [LARGE SCALE GENOMIC DNA]</scope>
</reference>
<feature type="compositionally biased region" description="Low complexity" evidence="1">
    <location>
        <begin position="325"/>
        <end position="339"/>
    </location>
</feature>
<feature type="region of interest" description="Disordered" evidence="1">
    <location>
        <begin position="289"/>
        <end position="347"/>
    </location>
</feature>
<dbReference type="Proteomes" id="UP000023152">
    <property type="component" value="Unassembled WGS sequence"/>
</dbReference>
<dbReference type="GO" id="GO:0016020">
    <property type="term" value="C:membrane"/>
    <property type="evidence" value="ECO:0007669"/>
    <property type="project" value="InterPro"/>
</dbReference>
<evidence type="ECO:0000259" key="2">
    <source>
        <dbReference type="SMART" id="SM00694"/>
    </source>
</evidence>
<feature type="domain" description="Peroxin/Ferlin" evidence="2">
    <location>
        <begin position="154"/>
        <end position="187"/>
    </location>
</feature>
<feature type="compositionally biased region" description="Basic residues" evidence="1">
    <location>
        <begin position="294"/>
        <end position="304"/>
    </location>
</feature>
<dbReference type="SMART" id="SM00694">
    <property type="entry name" value="DysFC"/>
    <property type="match status" value="1"/>
</dbReference>
<feature type="non-terminal residue" evidence="3">
    <location>
        <position position="423"/>
    </location>
</feature>
<protein>
    <recommendedName>
        <fullName evidence="2">Peroxin/Ferlin domain-containing protein</fullName>
    </recommendedName>
</protein>
<sequence>KLEEIQVLVWMPGVGASEFLTLPPVDGDAIKVHLTDPQTQQRRVKSYAVLKSSKNASGFRDESILSSAINTLYLYTNYIFINKTGLDMDFRHAMTGHRSFTMKQIPVVVEIFENQRKNLSKEWEASDRFGRPKDHDAIDLPDKWKWSGEWISSDWEYAKDFHGGFHSNCLQGDHVRRRKWTRVREAKDEKMSSTVTLFGGTTKPITNKIAIRLMDKHVQTNWSNTIPLSEAVANNVISLPHLSIKKTFFDISVVFELHRLFPSIKVIKFYPRYISVNLTTRHRQLYLRPSFQKKEKKKKRHSLMPRRASMPARSPISSIDRTTTPSPDNPSSASNSESFPYDEKDDVSRELPLFSKNVSPTDEMNYGIPLHWFNNTAKCYVECSADRKQWSNPFPIHEIAQYGFWLPTEDGEEIIRVQVDNFF</sequence>
<evidence type="ECO:0000313" key="4">
    <source>
        <dbReference type="Proteomes" id="UP000023152"/>
    </source>
</evidence>
<evidence type="ECO:0000256" key="1">
    <source>
        <dbReference type="SAM" id="MobiDB-lite"/>
    </source>
</evidence>
<feature type="compositionally biased region" description="Polar residues" evidence="1">
    <location>
        <begin position="315"/>
        <end position="324"/>
    </location>
</feature>
<dbReference type="InterPro" id="IPR006614">
    <property type="entry name" value="Peroxin/Ferlin"/>
</dbReference>
<proteinExistence type="predicted"/>
<comment type="caution">
    <text evidence="3">The sequence shown here is derived from an EMBL/GenBank/DDBJ whole genome shotgun (WGS) entry which is preliminary data.</text>
</comment>